<keyword evidence="1" id="KW-0812">Transmembrane</keyword>
<proteinExistence type="predicted"/>
<feature type="transmembrane region" description="Helical" evidence="1">
    <location>
        <begin position="69"/>
        <end position="92"/>
    </location>
</feature>
<organism evidence="2 3">
    <name type="scientific">Thermobaculum terrenum (strain ATCC BAA-798 / CCMEE 7001 / YNP1)</name>
    <dbReference type="NCBI Taxonomy" id="525904"/>
    <lineage>
        <taxon>Bacteria</taxon>
        <taxon>Bacillati</taxon>
        <taxon>Chloroflexota</taxon>
        <taxon>Chloroflexia</taxon>
        <taxon>Candidatus Thermobaculales</taxon>
        <taxon>Candidatus Thermobaculaceae</taxon>
        <taxon>Thermobaculum</taxon>
    </lineage>
</organism>
<feature type="transmembrane region" description="Helical" evidence="1">
    <location>
        <begin position="24"/>
        <end position="44"/>
    </location>
</feature>
<evidence type="ECO:0000313" key="2">
    <source>
        <dbReference type="EMBL" id="ACZ42965.1"/>
    </source>
</evidence>
<dbReference type="AlphaFoldDB" id="D1CGU4"/>
<dbReference type="EMBL" id="CP001826">
    <property type="protein sequence ID" value="ACZ42965.1"/>
    <property type="molecule type" value="Genomic_DNA"/>
</dbReference>
<keyword evidence="3" id="KW-1185">Reference proteome</keyword>
<dbReference type="Proteomes" id="UP000000323">
    <property type="component" value="Chromosome 2"/>
</dbReference>
<evidence type="ECO:0000313" key="3">
    <source>
        <dbReference type="Proteomes" id="UP000000323"/>
    </source>
</evidence>
<dbReference type="HOGENOM" id="CLU_2144697_0_0_0"/>
<protein>
    <submittedName>
        <fullName evidence="2">Uncharacterized protein</fullName>
    </submittedName>
</protein>
<sequence>MGSVPAGRVGKHRVMISAQTHNHLRYLFIGLLLLRVVLWKYLWLRAREAALIMLDYGHLSTSLDGPINVLILFVFVSRLLAALTDAWCILVATSRCWTGGEDALLGGNWRGV</sequence>
<dbReference type="KEGG" id="ttr:Tter_2062"/>
<accession>D1CGU4</accession>
<reference evidence="3" key="1">
    <citation type="journal article" date="2010" name="Stand. Genomic Sci.">
        <title>Complete genome sequence of 'Thermobaculum terrenum' type strain (YNP1).</title>
        <authorList>
            <person name="Kiss H."/>
            <person name="Cleland D."/>
            <person name="Lapidus A."/>
            <person name="Lucas S."/>
            <person name="Glavina Del Rio T."/>
            <person name="Nolan M."/>
            <person name="Tice H."/>
            <person name="Han C."/>
            <person name="Goodwin L."/>
            <person name="Pitluck S."/>
            <person name="Liolios K."/>
            <person name="Ivanova N."/>
            <person name="Mavromatis K."/>
            <person name="Ovchinnikova G."/>
            <person name="Pati A."/>
            <person name="Chen A."/>
            <person name="Palaniappan K."/>
            <person name="Land M."/>
            <person name="Hauser L."/>
            <person name="Chang Y."/>
            <person name="Jeffries C."/>
            <person name="Lu M."/>
            <person name="Brettin T."/>
            <person name="Detter J."/>
            <person name="Goker M."/>
            <person name="Tindall B."/>
            <person name="Beck B."/>
            <person name="McDermott T."/>
            <person name="Woyke T."/>
            <person name="Bristow J."/>
            <person name="Eisen J."/>
            <person name="Markowitz V."/>
            <person name="Hugenholtz P."/>
            <person name="Kyrpides N."/>
            <person name="Klenk H."/>
            <person name="Cheng J."/>
        </authorList>
    </citation>
    <scope>NUCLEOTIDE SEQUENCE [LARGE SCALE GENOMIC DNA]</scope>
    <source>
        <strain evidence="3">ATCC BAA-798 / YNP1</strain>
    </source>
</reference>
<name>D1CGU4_THET1</name>
<keyword evidence="1" id="KW-0472">Membrane</keyword>
<evidence type="ECO:0000256" key="1">
    <source>
        <dbReference type="SAM" id="Phobius"/>
    </source>
</evidence>
<gene>
    <name evidence="2" type="ordered locus">Tter_2062</name>
</gene>
<keyword evidence="1" id="KW-1133">Transmembrane helix</keyword>